<dbReference type="PIRSF" id="PIRSF020565">
    <property type="entry name" value="3Ho_Ac_ACP_DH_prd"/>
    <property type="match status" value="1"/>
</dbReference>
<reference evidence="1 2" key="1">
    <citation type="submission" date="2017-06" db="EMBL/GenBank/DDBJ databases">
        <title>Complete genome of Francisella halioticida.</title>
        <authorList>
            <person name="Sjodin A."/>
        </authorList>
    </citation>
    <scope>NUCLEOTIDE SEQUENCE [LARGE SCALE GENOMIC DNA]</scope>
    <source>
        <strain evidence="1 2">DSM 23729</strain>
    </source>
</reference>
<dbReference type="Gene3D" id="3.10.129.10">
    <property type="entry name" value="Hotdog Thioesterase"/>
    <property type="match status" value="1"/>
</dbReference>
<protein>
    <submittedName>
        <fullName evidence="1">Beta-alanine--pyruvate aminotransferase</fullName>
    </submittedName>
</protein>
<keyword evidence="1" id="KW-0808">Transferase</keyword>
<dbReference type="SUPFAM" id="SSF54637">
    <property type="entry name" value="Thioesterase/thiol ester dehydrase-isomerase"/>
    <property type="match status" value="1"/>
</dbReference>
<sequence length="151" mass="17216">MCSIDLLIPQTDTMRLVDEFISFNNEIIHCRSTIRENNLFFIEKTNSIPHWVSIEMMAQTSAVYSKVNNPDPCIKPSIGFLLSIRKYKTSIKEYKLGNTLDIFAECIVLDKGTGVFNCKVKLNNSIVATVTMNAYQPEDINDTKKILKRGF</sequence>
<dbReference type="InterPro" id="IPR029069">
    <property type="entry name" value="HotDog_dom_sf"/>
</dbReference>
<evidence type="ECO:0000313" key="1">
    <source>
        <dbReference type="EMBL" id="ASG68879.1"/>
    </source>
</evidence>
<gene>
    <name evidence="1" type="ORF">CDV26_11280</name>
</gene>
<accession>A0ABN5AYV7</accession>
<dbReference type="Proteomes" id="UP000249910">
    <property type="component" value="Chromosome"/>
</dbReference>
<keyword evidence="1" id="KW-0032">Aminotransferase</keyword>
<dbReference type="EMBL" id="CP022132">
    <property type="protein sequence ID" value="ASG68879.1"/>
    <property type="molecule type" value="Genomic_DNA"/>
</dbReference>
<dbReference type="GO" id="GO:0008483">
    <property type="term" value="F:transaminase activity"/>
    <property type="evidence" value="ECO:0007669"/>
    <property type="project" value="UniProtKB-KW"/>
</dbReference>
<organism evidence="1 2">
    <name type="scientific">Francisella halioticida</name>
    <dbReference type="NCBI Taxonomy" id="549298"/>
    <lineage>
        <taxon>Bacteria</taxon>
        <taxon>Pseudomonadati</taxon>
        <taxon>Pseudomonadota</taxon>
        <taxon>Gammaproteobacteria</taxon>
        <taxon>Thiotrichales</taxon>
        <taxon>Francisellaceae</taxon>
        <taxon>Francisella</taxon>
    </lineage>
</organism>
<keyword evidence="2" id="KW-1185">Reference proteome</keyword>
<dbReference type="InterPro" id="IPR016776">
    <property type="entry name" value="ApeP-like_dehydratase"/>
</dbReference>
<dbReference type="Pfam" id="PF22817">
    <property type="entry name" value="ApeP-like"/>
    <property type="match status" value="1"/>
</dbReference>
<dbReference type="RefSeq" id="WP_088773338.1">
    <property type="nucleotide sequence ID" value="NZ_AP023082.1"/>
</dbReference>
<name>A0ABN5AYV7_9GAMM</name>
<proteinExistence type="predicted"/>
<evidence type="ECO:0000313" key="2">
    <source>
        <dbReference type="Proteomes" id="UP000249910"/>
    </source>
</evidence>